<evidence type="ECO:0000256" key="3">
    <source>
        <dbReference type="ARBA" id="ARBA00022803"/>
    </source>
</evidence>
<dbReference type="SUPFAM" id="SSF48452">
    <property type="entry name" value="TPR-like"/>
    <property type="match status" value="1"/>
</dbReference>
<reference evidence="7" key="1">
    <citation type="journal article" date="2023" name="Insect Mol. Biol.">
        <title>Genome sequencing provides insights into the evolution of gene families encoding plant cell wall-degrading enzymes in longhorned beetles.</title>
        <authorList>
            <person name="Shin N.R."/>
            <person name="Okamura Y."/>
            <person name="Kirsch R."/>
            <person name="Pauchet Y."/>
        </authorList>
    </citation>
    <scope>NUCLEOTIDE SEQUENCE</scope>
    <source>
        <strain evidence="7">MMC_N1</strain>
    </source>
</reference>
<proteinExistence type="inferred from homology"/>
<evidence type="ECO:0000313" key="7">
    <source>
        <dbReference type="EMBL" id="KAJ8974647.1"/>
    </source>
</evidence>
<keyword evidence="8" id="KW-1185">Reference proteome</keyword>
<evidence type="ECO:0000256" key="1">
    <source>
        <dbReference type="ARBA" id="ARBA00010361"/>
    </source>
</evidence>
<accession>A0ABQ9JB24</accession>
<dbReference type="InterPro" id="IPR019734">
    <property type="entry name" value="TPR_rpt"/>
</dbReference>
<dbReference type="PANTHER" id="PTHR12760">
    <property type="entry name" value="TETRATRICOPEPTIDE REPEAT PROTEIN"/>
    <property type="match status" value="1"/>
</dbReference>
<evidence type="ECO:0000256" key="2">
    <source>
        <dbReference type="ARBA" id="ARBA00022737"/>
    </source>
</evidence>
<dbReference type="InterPro" id="IPR039856">
    <property type="entry name" value="EMC2-like"/>
</dbReference>
<keyword evidence="5" id="KW-0256">Endoplasmic reticulum</keyword>
<keyword evidence="2" id="KW-0677">Repeat</keyword>
<dbReference type="Pfam" id="PF22890">
    <property type="entry name" value="TPR_EMC2"/>
    <property type="match status" value="1"/>
</dbReference>
<comment type="caution">
    <text evidence="7">The sequence shown here is derived from an EMBL/GenBank/DDBJ whole genome shotgun (WGS) entry which is preliminary data.</text>
</comment>
<protein>
    <recommendedName>
        <fullName evidence="5">ER membrane protein complex subunit 2</fullName>
    </recommendedName>
</protein>
<sequence>MFSRNEHSSVIRALASSVHQTKMFATFAVRDTEQVRLEMDDRQRHKAQNIYCTKPTSKDLEQLKRYRDNNDRRSREVVQIWEDTISSSIENLGKEKHIVLEQVCIAAVDTFRLNIAQRCIQELYKDFPNSSRVKILESMVYEADENYNKALHVLNDIIKQDCTNSAAKKRKIAILKALELNTEAVKELTEYLKTFMADVEAWQELSEIYINEHDYGKAAFCVEELILHNPHNHLLHQRFADIKYTQGGIENLEIARTYYYQAIKLNPKNIRALYGIYLTTTAVLNSQKNLPQKKKDSALKVVDWTLKQIKKKYSDAEALEDIQECLAALEI</sequence>
<dbReference type="PROSITE" id="PS50005">
    <property type="entry name" value="TPR"/>
    <property type="match status" value="1"/>
</dbReference>
<keyword evidence="5" id="KW-0472">Membrane</keyword>
<comment type="subunit">
    <text evidence="5">Component of the ER membrane protein complex (EMC).</text>
</comment>
<dbReference type="InterPro" id="IPR011990">
    <property type="entry name" value="TPR-like_helical_dom_sf"/>
</dbReference>
<evidence type="ECO:0000256" key="4">
    <source>
        <dbReference type="PROSITE-ProRule" id="PRU00339"/>
    </source>
</evidence>
<dbReference type="EMBL" id="JAPWTJ010000955">
    <property type="protein sequence ID" value="KAJ8974647.1"/>
    <property type="molecule type" value="Genomic_DNA"/>
</dbReference>
<comment type="subcellular location">
    <subcellularLocation>
        <location evidence="5">Endoplasmic reticulum membrane</location>
        <topology evidence="5">Peripheral membrane protein</topology>
        <orientation evidence="5">Cytoplasmic side</orientation>
    </subcellularLocation>
</comment>
<dbReference type="Gene3D" id="1.25.40.10">
    <property type="entry name" value="Tetratricopeptide repeat domain"/>
    <property type="match status" value="1"/>
</dbReference>
<dbReference type="Proteomes" id="UP001162164">
    <property type="component" value="Unassembled WGS sequence"/>
</dbReference>
<comment type="function">
    <text evidence="5">Part of the endoplasmic reticulum membrane protein complex (EMC) that enables the energy-independent insertion into endoplasmic reticulum membranes of newly synthesized membrane proteins.</text>
</comment>
<gene>
    <name evidence="7" type="ORF">NQ317_019883</name>
</gene>
<feature type="repeat" description="TPR" evidence="4">
    <location>
        <begin position="199"/>
        <end position="232"/>
    </location>
</feature>
<comment type="similarity">
    <text evidence="1 5">Belongs to the EMC2 family.</text>
</comment>
<evidence type="ECO:0000313" key="8">
    <source>
        <dbReference type="Proteomes" id="UP001162164"/>
    </source>
</evidence>
<dbReference type="InterPro" id="IPR055217">
    <property type="entry name" value="TPR_EMC2"/>
</dbReference>
<keyword evidence="3 4" id="KW-0802">TPR repeat</keyword>
<evidence type="ECO:0000259" key="6">
    <source>
        <dbReference type="Pfam" id="PF22890"/>
    </source>
</evidence>
<evidence type="ECO:0000256" key="5">
    <source>
        <dbReference type="RuleBase" id="RU367091"/>
    </source>
</evidence>
<organism evidence="7 8">
    <name type="scientific">Molorchus minor</name>
    <dbReference type="NCBI Taxonomy" id="1323400"/>
    <lineage>
        <taxon>Eukaryota</taxon>
        <taxon>Metazoa</taxon>
        <taxon>Ecdysozoa</taxon>
        <taxon>Arthropoda</taxon>
        <taxon>Hexapoda</taxon>
        <taxon>Insecta</taxon>
        <taxon>Pterygota</taxon>
        <taxon>Neoptera</taxon>
        <taxon>Endopterygota</taxon>
        <taxon>Coleoptera</taxon>
        <taxon>Polyphaga</taxon>
        <taxon>Cucujiformia</taxon>
        <taxon>Chrysomeloidea</taxon>
        <taxon>Cerambycidae</taxon>
        <taxon>Lamiinae</taxon>
        <taxon>Monochamini</taxon>
        <taxon>Molorchus</taxon>
    </lineage>
</organism>
<feature type="domain" description="EMC2 TPR-like" evidence="6">
    <location>
        <begin position="134"/>
        <end position="242"/>
    </location>
</feature>
<name>A0ABQ9JB24_9CUCU</name>